<proteinExistence type="predicted"/>
<keyword evidence="3" id="KW-1185">Reference proteome</keyword>
<sequence>MNNVRSCPKCGSDKLVALGEEKASSVVSFTEEEEEQELADLFGNDNRDRRCLNCGYSWNVEAQLLQQQEDQDQMNALSFEERKENFYNDYESGHLAQAKEIVPIEASGVYKRKGLKAAYRYLKLLDIKLDRFKNRSMLVVIAVILVLVGIIVYACS</sequence>
<evidence type="ECO:0008006" key="4">
    <source>
        <dbReference type="Google" id="ProtNLM"/>
    </source>
</evidence>
<comment type="caution">
    <text evidence="2">The sequence shown here is derived from an EMBL/GenBank/DDBJ whole genome shotgun (WGS) entry which is preliminary data.</text>
</comment>
<feature type="transmembrane region" description="Helical" evidence="1">
    <location>
        <begin position="137"/>
        <end position="154"/>
    </location>
</feature>
<keyword evidence="1" id="KW-0472">Membrane</keyword>
<keyword evidence="1" id="KW-1133">Transmembrane helix</keyword>
<protein>
    <recommendedName>
        <fullName evidence="4">TFIIB-type zinc ribbon-containing protein</fullName>
    </recommendedName>
</protein>
<name>A0ABW6ARR3_9BACT</name>
<dbReference type="Proteomes" id="UP001597512">
    <property type="component" value="Unassembled WGS sequence"/>
</dbReference>
<evidence type="ECO:0000313" key="3">
    <source>
        <dbReference type="Proteomes" id="UP001597512"/>
    </source>
</evidence>
<evidence type="ECO:0000313" key="2">
    <source>
        <dbReference type="EMBL" id="MFD2937916.1"/>
    </source>
</evidence>
<organism evidence="2 3">
    <name type="scientific">Spirosoma flavum</name>
    <dbReference type="NCBI Taxonomy" id="2048557"/>
    <lineage>
        <taxon>Bacteria</taxon>
        <taxon>Pseudomonadati</taxon>
        <taxon>Bacteroidota</taxon>
        <taxon>Cytophagia</taxon>
        <taxon>Cytophagales</taxon>
        <taxon>Cytophagaceae</taxon>
        <taxon>Spirosoma</taxon>
    </lineage>
</organism>
<gene>
    <name evidence="2" type="ORF">ACFS25_29390</name>
</gene>
<evidence type="ECO:0000256" key="1">
    <source>
        <dbReference type="SAM" id="Phobius"/>
    </source>
</evidence>
<dbReference type="RefSeq" id="WP_381508430.1">
    <property type="nucleotide sequence ID" value="NZ_JBHUOM010000048.1"/>
</dbReference>
<dbReference type="EMBL" id="JBHUOM010000048">
    <property type="protein sequence ID" value="MFD2937916.1"/>
    <property type="molecule type" value="Genomic_DNA"/>
</dbReference>
<accession>A0ABW6ARR3</accession>
<reference evidence="3" key="1">
    <citation type="journal article" date="2019" name="Int. J. Syst. Evol. Microbiol.">
        <title>The Global Catalogue of Microorganisms (GCM) 10K type strain sequencing project: providing services to taxonomists for standard genome sequencing and annotation.</title>
        <authorList>
            <consortium name="The Broad Institute Genomics Platform"/>
            <consortium name="The Broad Institute Genome Sequencing Center for Infectious Disease"/>
            <person name="Wu L."/>
            <person name="Ma J."/>
        </authorList>
    </citation>
    <scope>NUCLEOTIDE SEQUENCE [LARGE SCALE GENOMIC DNA]</scope>
    <source>
        <strain evidence="3">KCTC 52490</strain>
    </source>
</reference>
<keyword evidence="1" id="KW-0812">Transmembrane</keyword>